<protein>
    <recommendedName>
        <fullName evidence="2">Calcineurin-like phosphoesterase domain-containing protein</fullName>
    </recommendedName>
</protein>
<dbReference type="InterPro" id="IPR004843">
    <property type="entry name" value="Calcineurin-like_PHP"/>
</dbReference>
<reference evidence="3" key="1">
    <citation type="submission" date="2019-07" db="EMBL/GenBank/DDBJ databases">
        <title>Mesorhizobum intechiensis sp. nov. isolated from nodules of Lotus tenuis growing in lowlands of the Flooding Pampa, Argentina.</title>
        <authorList>
            <person name="Estrella M.J."/>
            <person name="Torres Tejerizo G.A."/>
            <person name="Cumpa Velazquez L.M."/>
            <person name="Fontana F."/>
            <person name="Hansen L."/>
            <person name="Pistorio M."/>
            <person name="Sannazzaro A.I."/>
        </authorList>
    </citation>
    <scope>NUCLEOTIDE SEQUENCE</scope>
    <source>
        <strain evidence="3">BD68</strain>
    </source>
</reference>
<accession>A0A8T9AJS8</accession>
<dbReference type="GO" id="GO:0016787">
    <property type="term" value="F:hydrolase activity"/>
    <property type="evidence" value="ECO:0007669"/>
    <property type="project" value="InterPro"/>
</dbReference>
<comment type="caution">
    <text evidence="3">The sequence shown here is derived from an EMBL/GenBank/DDBJ whole genome shotgun (WGS) entry which is preliminary data.</text>
</comment>
<proteinExistence type="predicted"/>
<feature type="region of interest" description="Disordered" evidence="1">
    <location>
        <begin position="16"/>
        <end position="36"/>
    </location>
</feature>
<gene>
    <name evidence="3" type="ORF">C1D09_026930</name>
</gene>
<dbReference type="Proteomes" id="UP000235507">
    <property type="component" value="Unassembled WGS sequence"/>
</dbReference>
<dbReference type="SUPFAM" id="SSF55831">
    <property type="entry name" value="Thymidylate synthase/dCMP hydroxymethylase"/>
    <property type="match status" value="1"/>
</dbReference>
<dbReference type="Gene3D" id="3.60.21.10">
    <property type="match status" value="1"/>
</dbReference>
<organism evidence="3 4">
    <name type="scientific">Mesorhizobium intechi</name>
    <dbReference type="NCBI Taxonomy" id="537601"/>
    <lineage>
        <taxon>Bacteria</taxon>
        <taxon>Pseudomonadati</taxon>
        <taxon>Pseudomonadota</taxon>
        <taxon>Alphaproteobacteria</taxon>
        <taxon>Hyphomicrobiales</taxon>
        <taxon>Phyllobacteriaceae</taxon>
        <taxon>Mesorhizobium</taxon>
    </lineage>
</organism>
<dbReference type="EMBL" id="PNOT02000318">
    <property type="protein sequence ID" value="TSE03211.1"/>
    <property type="molecule type" value="Genomic_DNA"/>
</dbReference>
<dbReference type="Pfam" id="PF00149">
    <property type="entry name" value="Metallophos"/>
    <property type="match status" value="1"/>
</dbReference>
<evidence type="ECO:0000313" key="4">
    <source>
        <dbReference type="Proteomes" id="UP000235507"/>
    </source>
</evidence>
<sequence>MGLVCRSRIRCRLAGRDHEAPSATRRTSIPHPPPSPMTPPRFLLITDTHLADGGSELRLDDLSKTTIPSISHPTREGEIGKLFERIASDLRGKEQRLDGVLFAGDAQRKGLPGGHKILFDLILANFGEFGIEPGRIVAAPGNHDVKKWSEPSSRERYEAFAAVWKANGCIVPWLDGVDSRNSVDASKHFLAAHDNRWIVYPLNTSNWSQVQAELPKDLATIWNEIPARLSANAAEQERLSSALNGLRSYDMAHVSDAQLEVMRGVIASAPRPESGPQLRVLLMHHHLRAPGLRVELKAFESISNLEQIRSFIRQAEINLVIHGHKHEHAVHFDHLGGERVEEGRRVAVLSAGAIDDGRDTDAARILAIEGIPYTPTLQSTRFGLARGGLNAPMEVEKPIRLWMMTSLADGPEIIQGSDFNEVYARASDAAREIVPRGTLIVHLDLPANSVQLDLPEGYPEAASISVPERQQWLREIVDWWQLPQSHRDKSFPYPHGSRLRRYGGVSDQIERLATMLESGRSSPTLSSRALAILVDPIRDFDAGSEREAFPSFTMLQIKKRQRSNTTLLDITGFYRAQEFSQWWPVNIAELRAIQVKLCRRVGIEPGRITTITTEARLDERAPGQVHVPIFDRWLDQAPQNLFLLAGILSQQIHEHPNAKDLLGQWRQALRDFLVVAQARSTDGSPISSEGLKALRDYIAALCPADRPRPQFFSSFVSLVEQSEQFERSAKDTSSFEIWARVVKRVVPEILNATTSDGP</sequence>
<keyword evidence="4" id="KW-1185">Reference proteome</keyword>
<dbReference type="InterPro" id="IPR029052">
    <property type="entry name" value="Metallo-depent_PP-like"/>
</dbReference>
<dbReference type="CDD" id="cd00838">
    <property type="entry name" value="MPP_superfamily"/>
    <property type="match status" value="1"/>
</dbReference>
<feature type="domain" description="Calcineurin-like phosphoesterase" evidence="2">
    <location>
        <begin position="41"/>
        <end position="327"/>
    </location>
</feature>
<dbReference type="InterPro" id="IPR036926">
    <property type="entry name" value="Thymidate_synth/dCMP_Mease_sf"/>
</dbReference>
<dbReference type="SUPFAM" id="SSF56300">
    <property type="entry name" value="Metallo-dependent phosphatases"/>
    <property type="match status" value="1"/>
</dbReference>
<dbReference type="OrthoDB" id="651281at2"/>
<evidence type="ECO:0000313" key="3">
    <source>
        <dbReference type="EMBL" id="TSE03211.1"/>
    </source>
</evidence>
<dbReference type="AlphaFoldDB" id="A0A8T9AJS8"/>
<dbReference type="Gene3D" id="3.30.572.10">
    <property type="entry name" value="Thymidylate synthase/dCMP hydroxymethylase domain"/>
    <property type="match status" value="1"/>
</dbReference>
<evidence type="ECO:0000256" key="1">
    <source>
        <dbReference type="SAM" id="MobiDB-lite"/>
    </source>
</evidence>
<evidence type="ECO:0000259" key="2">
    <source>
        <dbReference type="Pfam" id="PF00149"/>
    </source>
</evidence>
<name>A0A8T9AJS8_9HYPH</name>